<dbReference type="EMBL" id="CAKKNE010000001">
    <property type="protein sequence ID" value="CAH0365999.1"/>
    <property type="molecule type" value="Genomic_DNA"/>
</dbReference>
<sequence length="240" mass="25416">MESSLPWGQGLDASRGALCGGCGGRASVASLSKPTSKSKRVRVGGESVMASSSRGRLRDEKEPSSEFARMRRRNRERWLNASLRGDARTAGDSSQAKSYMPTTDGDATGFRTFSVGVDVPNRGGEWGFRSMAPARRGGEPQGLWSSGQVTRAGLWGGCCSAGVCFSSAMARAAGLDYRGSPAAAVGRLGSFFLVLGVLRRRWLASRGGANLRLAAYLHLAPESVFEYAPLAEKSWVSGGQ</sequence>
<dbReference type="Proteomes" id="UP000789595">
    <property type="component" value="Unassembled WGS sequence"/>
</dbReference>
<keyword evidence="3" id="KW-1185">Reference proteome</keyword>
<name>A0A8J2SE66_9STRA</name>
<feature type="region of interest" description="Disordered" evidence="1">
    <location>
        <begin position="24"/>
        <end position="73"/>
    </location>
</feature>
<accession>A0A8J2SE66</accession>
<proteinExistence type="predicted"/>
<evidence type="ECO:0000313" key="3">
    <source>
        <dbReference type="Proteomes" id="UP000789595"/>
    </source>
</evidence>
<dbReference type="AlphaFoldDB" id="A0A8J2SE66"/>
<comment type="caution">
    <text evidence="2">The sequence shown here is derived from an EMBL/GenBank/DDBJ whole genome shotgun (WGS) entry which is preliminary data.</text>
</comment>
<gene>
    <name evidence="2" type="ORF">PECAL_1P24670</name>
</gene>
<evidence type="ECO:0000256" key="1">
    <source>
        <dbReference type="SAM" id="MobiDB-lite"/>
    </source>
</evidence>
<organism evidence="2 3">
    <name type="scientific">Pelagomonas calceolata</name>
    <dbReference type="NCBI Taxonomy" id="35677"/>
    <lineage>
        <taxon>Eukaryota</taxon>
        <taxon>Sar</taxon>
        <taxon>Stramenopiles</taxon>
        <taxon>Ochrophyta</taxon>
        <taxon>Pelagophyceae</taxon>
        <taxon>Pelagomonadales</taxon>
        <taxon>Pelagomonadaceae</taxon>
        <taxon>Pelagomonas</taxon>
    </lineage>
</organism>
<evidence type="ECO:0000313" key="2">
    <source>
        <dbReference type="EMBL" id="CAH0365999.1"/>
    </source>
</evidence>
<protein>
    <submittedName>
        <fullName evidence="2">Uncharacterized protein</fullName>
    </submittedName>
</protein>
<reference evidence="2" key="1">
    <citation type="submission" date="2021-11" db="EMBL/GenBank/DDBJ databases">
        <authorList>
            <consortium name="Genoscope - CEA"/>
            <person name="William W."/>
        </authorList>
    </citation>
    <scope>NUCLEOTIDE SEQUENCE</scope>
</reference>